<dbReference type="EMBL" id="CAJNOC010002819">
    <property type="protein sequence ID" value="CAF0953249.1"/>
    <property type="molecule type" value="Genomic_DNA"/>
</dbReference>
<feature type="domain" description="Reverse transcriptase" evidence="1">
    <location>
        <begin position="1"/>
        <end position="122"/>
    </location>
</feature>
<dbReference type="Pfam" id="PF00078">
    <property type="entry name" value="RVT_1"/>
    <property type="match status" value="1"/>
</dbReference>
<accession>A0A814DAN9</accession>
<name>A0A814DAN9_9BILA</name>
<sequence length="122" mass="14209">MWRDGLFFKLINLIEDSIWRILYKYYSLSKICIKFYKKTPLSAPFLISEGVKQGGKLSSHLFNLYINDLIDDCKILNLGAKIGNFNVSIIAYCDDIILLSPLSNHLQHLLNKIHEYSILWKN</sequence>
<reference evidence="2" key="1">
    <citation type="submission" date="2021-02" db="EMBL/GenBank/DDBJ databases">
        <authorList>
            <person name="Nowell W R."/>
        </authorList>
    </citation>
    <scope>NUCLEOTIDE SEQUENCE</scope>
    <source>
        <strain evidence="2">Ploen Becks lab</strain>
    </source>
</reference>
<evidence type="ECO:0000259" key="1">
    <source>
        <dbReference type="PROSITE" id="PS50878"/>
    </source>
</evidence>
<protein>
    <recommendedName>
        <fullName evidence="1">Reverse transcriptase domain-containing protein</fullName>
    </recommendedName>
</protein>
<evidence type="ECO:0000313" key="3">
    <source>
        <dbReference type="Proteomes" id="UP000663879"/>
    </source>
</evidence>
<dbReference type="PROSITE" id="PS50878">
    <property type="entry name" value="RT_POL"/>
    <property type="match status" value="1"/>
</dbReference>
<keyword evidence="3" id="KW-1185">Reference proteome</keyword>
<dbReference type="AlphaFoldDB" id="A0A814DAN9"/>
<proteinExistence type="predicted"/>
<dbReference type="InterPro" id="IPR043502">
    <property type="entry name" value="DNA/RNA_pol_sf"/>
</dbReference>
<organism evidence="2 3">
    <name type="scientific">Brachionus calyciflorus</name>
    <dbReference type="NCBI Taxonomy" id="104777"/>
    <lineage>
        <taxon>Eukaryota</taxon>
        <taxon>Metazoa</taxon>
        <taxon>Spiralia</taxon>
        <taxon>Gnathifera</taxon>
        <taxon>Rotifera</taxon>
        <taxon>Eurotatoria</taxon>
        <taxon>Monogononta</taxon>
        <taxon>Pseudotrocha</taxon>
        <taxon>Ploima</taxon>
        <taxon>Brachionidae</taxon>
        <taxon>Brachionus</taxon>
    </lineage>
</organism>
<dbReference type="OrthoDB" id="1421278at2759"/>
<dbReference type="Proteomes" id="UP000663879">
    <property type="component" value="Unassembled WGS sequence"/>
</dbReference>
<dbReference type="SUPFAM" id="SSF56672">
    <property type="entry name" value="DNA/RNA polymerases"/>
    <property type="match status" value="1"/>
</dbReference>
<evidence type="ECO:0000313" key="2">
    <source>
        <dbReference type="EMBL" id="CAF0953249.1"/>
    </source>
</evidence>
<comment type="caution">
    <text evidence="2">The sequence shown here is derived from an EMBL/GenBank/DDBJ whole genome shotgun (WGS) entry which is preliminary data.</text>
</comment>
<gene>
    <name evidence="2" type="ORF">OXX778_LOCUS14058</name>
</gene>
<dbReference type="InterPro" id="IPR000477">
    <property type="entry name" value="RT_dom"/>
</dbReference>